<evidence type="ECO:0000256" key="3">
    <source>
        <dbReference type="ARBA" id="ARBA00022741"/>
    </source>
</evidence>
<dbReference type="AlphaFoldDB" id="A0AAP3UZ37"/>
<comment type="subcellular location">
    <subcellularLocation>
        <location evidence="5 7">Cytoplasm</location>
    </subcellularLocation>
</comment>
<evidence type="ECO:0000313" key="10">
    <source>
        <dbReference type="Proteomes" id="UP001301140"/>
    </source>
</evidence>
<evidence type="ECO:0000313" key="9">
    <source>
        <dbReference type="EMBL" id="MDF1586402.1"/>
    </source>
</evidence>
<dbReference type="SUPFAM" id="SSF52540">
    <property type="entry name" value="P-loop containing nucleoside triphosphate hydrolases"/>
    <property type="match status" value="1"/>
</dbReference>
<keyword evidence="5" id="KW-0479">Metal-binding</keyword>
<evidence type="ECO:0000256" key="5">
    <source>
        <dbReference type="HAMAP-Rule" id="MF_00235"/>
    </source>
</evidence>
<feature type="binding site" evidence="5">
    <location>
        <position position="161"/>
    </location>
    <ligand>
        <name>AMP</name>
        <dbReference type="ChEBI" id="CHEBI:456215"/>
    </ligand>
</feature>
<dbReference type="NCBIfam" id="NF001380">
    <property type="entry name" value="PRK00279.1-2"/>
    <property type="match status" value="1"/>
</dbReference>
<reference evidence="9 10" key="1">
    <citation type="submission" date="2023-03" db="EMBL/GenBank/DDBJ databases">
        <title>YIM 152171 draft genome.</title>
        <authorList>
            <person name="Yang Z."/>
        </authorList>
    </citation>
    <scope>NUCLEOTIDE SEQUENCE [LARGE SCALE GENOMIC DNA]</scope>
    <source>
        <strain evidence="9 10">YIM 152171</strain>
    </source>
</reference>
<dbReference type="GO" id="GO:0044209">
    <property type="term" value="P:AMP salvage"/>
    <property type="evidence" value="ECO:0007669"/>
    <property type="project" value="UniProtKB-UniRule"/>
</dbReference>
<name>A0AAP3UZ37_9PROT</name>
<dbReference type="PROSITE" id="PS00113">
    <property type="entry name" value="ADENYLATE_KINASE"/>
    <property type="match status" value="1"/>
</dbReference>
<evidence type="ECO:0000256" key="1">
    <source>
        <dbReference type="ARBA" id="ARBA00022679"/>
    </source>
</evidence>
<dbReference type="InterPro" id="IPR033690">
    <property type="entry name" value="Adenylat_kinase_CS"/>
</dbReference>
<comment type="caution">
    <text evidence="9">The sequence shown here is derived from an EMBL/GenBank/DDBJ whole genome shotgun (WGS) entry which is preliminary data.</text>
</comment>
<feature type="binding site" evidence="5">
    <location>
        <position position="133"/>
    </location>
    <ligand>
        <name>Zn(2+)</name>
        <dbReference type="ChEBI" id="CHEBI:29105"/>
        <note>structural</note>
    </ligand>
</feature>
<dbReference type="NCBIfam" id="TIGR01351">
    <property type="entry name" value="adk"/>
    <property type="match status" value="1"/>
</dbReference>
<dbReference type="InterPro" id="IPR027417">
    <property type="entry name" value="P-loop_NTPase"/>
</dbReference>
<dbReference type="GO" id="GO:0008270">
    <property type="term" value="F:zinc ion binding"/>
    <property type="evidence" value="ECO:0007669"/>
    <property type="project" value="UniProtKB-UniRule"/>
</dbReference>
<dbReference type="NCBIfam" id="NF001381">
    <property type="entry name" value="PRK00279.1-3"/>
    <property type="match status" value="1"/>
</dbReference>
<dbReference type="GO" id="GO:0005524">
    <property type="term" value="F:ATP binding"/>
    <property type="evidence" value="ECO:0007669"/>
    <property type="project" value="UniProtKB-UniRule"/>
</dbReference>
<comment type="pathway">
    <text evidence="5">Purine metabolism; AMP biosynthesis via salvage pathway; AMP from ADP: step 1/1.</text>
</comment>
<feature type="binding site" evidence="5">
    <location>
        <begin position="10"/>
        <end position="15"/>
    </location>
    <ligand>
        <name>ATP</name>
        <dbReference type="ChEBI" id="CHEBI:30616"/>
    </ligand>
</feature>
<dbReference type="FunFam" id="3.40.50.300:FF:000106">
    <property type="entry name" value="Adenylate kinase mitochondrial"/>
    <property type="match status" value="1"/>
</dbReference>
<dbReference type="Gene3D" id="3.40.50.300">
    <property type="entry name" value="P-loop containing nucleotide triphosphate hydrolases"/>
    <property type="match status" value="1"/>
</dbReference>
<dbReference type="InterPro" id="IPR000850">
    <property type="entry name" value="Adenylat/UMP-CMP_kin"/>
</dbReference>
<dbReference type="Pfam" id="PF00406">
    <property type="entry name" value="ADK"/>
    <property type="match status" value="1"/>
</dbReference>
<comment type="catalytic activity">
    <reaction evidence="5 7">
        <text>AMP + ATP = 2 ADP</text>
        <dbReference type="Rhea" id="RHEA:12973"/>
        <dbReference type="ChEBI" id="CHEBI:30616"/>
        <dbReference type="ChEBI" id="CHEBI:456215"/>
        <dbReference type="ChEBI" id="CHEBI:456216"/>
        <dbReference type="EC" id="2.7.4.3"/>
    </reaction>
</comment>
<keyword evidence="5 7" id="KW-0067">ATP-binding</keyword>
<comment type="caution">
    <text evidence="5">Lacks conserved residue(s) required for the propagation of feature annotation.</text>
</comment>
<dbReference type="EMBL" id="JARGEQ010000082">
    <property type="protein sequence ID" value="MDF1586402.1"/>
    <property type="molecule type" value="Genomic_DNA"/>
</dbReference>
<dbReference type="GO" id="GO:0004017">
    <property type="term" value="F:AMP kinase activity"/>
    <property type="evidence" value="ECO:0007669"/>
    <property type="project" value="UniProtKB-UniRule"/>
</dbReference>
<organism evidence="9 10">
    <name type="scientific">Marinimicrococcus flavescens</name>
    <dbReference type="NCBI Taxonomy" id="3031815"/>
    <lineage>
        <taxon>Bacteria</taxon>
        <taxon>Pseudomonadati</taxon>
        <taxon>Pseudomonadota</taxon>
        <taxon>Alphaproteobacteria</taxon>
        <taxon>Geminicoccales</taxon>
        <taxon>Geminicoccaceae</taxon>
        <taxon>Marinimicrococcus</taxon>
    </lineage>
</organism>
<dbReference type="GO" id="GO:0005737">
    <property type="term" value="C:cytoplasm"/>
    <property type="evidence" value="ECO:0007669"/>
    <property type="project" value="UniProtKB-SubCell"/>
</dbReference>
<comment type="domain">
    <text evidence="5">Consists of three domains, a large central CORE domain and two small peripheral domains, NMPbind and LID, which undergo movements during catalysis. The LID domain closes over the site of phosphoryl transfer upon ATP binding. Assembling and dissambling the active center during each catalytic cycle provides an effective means to prevent ATP hydrolysis. Some bacteria have evolved a zinc-coordinating structure that stabilizes the LID domain.</text>
</comment>
<dbReference type="RefSeq" id="WP_327788814.1">
    <property type="nucleotide sequence ID" value="NZ_JARGEQ010000082.1"/>
</dbReference>
<dbReference type="HAMAP" id="MF_00235">
    <property type="entry name" value="Adenylate_kinase_Adk"/>
    <property type="match status" value="1"/>
</dbReference>
<feature type="binding site" evidence="5">
    <location>
        <position position="127"/>
    </location>
    <ligand>
        <name>ATP</name>
        <dbReference type="ChEBI" id="CHEBI:30616"/>
    </ligand>
</feature>
<feature type="binding site" evidence="5">
    <location>
        <position position="150"/>
    </location>
    <ligand>
        <name>Zn(2+)</name>
        <dbReference type="ChEBI" id="CHEBI:29105"/>
        <note>structural</note>
    </ligand>
</feature>
<accession>A0AAP3UZ37</accession>
<evidence type="ECO:0000256" key="4">
    <source>
        <dbReference type="ARBA" id="ARBA00022777"/>
    </source>
</evidence>
<keyword evidence="4 5" id="KW-0418">Kinase</keyword>
<keyword evidence="5" id="KW-0862">Zinc</keyword>
<dbReference type="Pfam" id="PF05191">
    <property type="entry name" value="ADK_lid"/>
    <property type="match status" value="1"/>
</dbReference>
<keyword evidence="3 5" id="KW-0547">Nucleotide-binding</keyword>
<keyword evidence="10" id="KW-1185">Reference proteome</keyword>
<evidence type="ECO:0000259" key="8">
    <source>
        <dbReference type="Pfam" id="PF05191"/>
    </source>
</evidence>
<gene>
    <name evidence="5" type="primary">adk</name>
    <name evidence="9" type="ORF">PZ740_08395</name>
</gene>
<comment type="subunit">
    <text evidence="5 7">Monomer.</text>
</comment>
<feature type="binding site" evidence="5">
    <location>
        <position position="130"/>
    </location>
    <ligand>
        <name>Zn(2+)</name>
        <dbReference type="ChEBI" id="CHEBI:29105"/>
        <note>structural</note>
    </ligand>
</feature>
<feature type="binding site" evidence="5">
    <location>
        <position position="200"/>
    </location>
    <ligand>
        <name>ATP</name>
        <dbReference type="ChEBI" id="CHEBI:30616"/>
    </ligand>
</feature>
<evidence type="ECO:0000256" key="6">
    <source>
        <dbReference type="RuleBase" id="RU003330"/>
    </source>
</evidence>
<feature type="binding site" evidence="5">
    <location>
        <position position="36"/>
    </location>
    <ligand>
        <name>AMP</name>
        <dbReference type="ChEBI" id="CHEBI:456215"/>
    </ligand>
</feature>
<dbReference type="PRINTS" id="PR00094">
    <property type="entry name" value="ADENYLTKNASE"/>
</dbReference>
<comment type="function">
    <text evidence="5">Catalyzes the reversible transfer of the terminal phosphate group between ATP and AMP. Plays an important role in cellular energy homeostasis and in adenine nucleotide metabolism.</text>
</comment>
<dbReference type="InterPro" id="IPR006259">
    <property type="entry name" value="Adenyl_kin_sub"/>
</dbReference>
<feature type="domain" description="Adenylate kinase active site lid" evidence="8">
    <location>
        <begin position="127"/>
        <end position="163"/>
    </location>
</feature>
<comment type="similarity">
    <text evidence="5 6">Belongs to the adenylate kinase family.</text>
</comment>
<evidence type="ECO:0000256" key="2">
    <source>
        <dbReference type="ARBA" id="ARBA00022727"/>
    </source>
</evidence>
<proteinExistence type="inferred from homology"/>
<feature type="region of interest" description="NMP" evidence="5">
    <location>
        <begin position="30"/>
        <end position="59"/>
    </location>
</feature>
<dbReference type="InterPro" id="IPR007862">
    <property type="entry name" value="Adenylate_kinase_lid-dom"/>
</dbReference>
<keyword evidence="1 5" id="KW-0808">Transferase</keyword>
<feature type="binding site" evidence="5">
    <location>
        <position position="31"/>
    </location>
    <ligand>
        <name>AMP</name>
        <dbReference type="ChEBI" id="CHEBI:456215"/>
    </ligand>
</feature>
<sequence length="218" mass="23632">MRLVLLGPPGAGKGTQAQWLTERYGVPQLSTGDMLRAAVARGTEVGREAKGVMERGELVSDDIINRIVAERIDEPDCASGFILDGFPRTVAQAEALDGMLAARSQSLDAVIEIRVDKDALVERIAGRFACAKCGAGYHDTFKPTRLAGVCDQCGGTEFVRRKDDNAETVRARLEAYERQTAPLLPFYEARGLVRAVDGMQPIEQVTAAIEKILAQGRN</sequence>
<keyword evidence="5" id="KW-0963">Cytoplasm</keyword>
<dbReference type="Proteomes" id="UP001301140">
    <property type="component" value="Unassembled WGS sequence"/>
</dbReference>
<feature type="binding site" evidence="5">
    <location>
        <position position="172"/>
    </location>
    <ligand>
        <name>AMP</name>
        <dbReference type="ChEBI" id="CHEBI:456215"/>
    </ligand>
</feature>
<dbReference type="EC" id="2.7.4.3" evidence="5 7"/>
<feature type="binding site" evidence="5">
    <location>
        <begin position="85"/>
        <end position="88"/>
    </location>
    <ligand>
        <name>AMP</name>
        <dbReference type="ChEBI" id="CHEBI:456215"/>
    </ligand>
</feature>
<protein>
    <recommendedName>
        <fullName evidence="5 7">Adenylate kinase</fullName>
        <shortName evidence="5">AK</shortName>
        <ecNumber evidence="5 7">2.7.4.3</ecNumber>
    </recommendedName>
    <alternativeName>
        <fullName evidence="5">ATP-AMP transphosphorylase</fullName>
    </alternativeName>
    <alternativeName>
        <fullName evidence="5">ATP:AMP phosphotransferase</fullName>
    </alternativeName>
    <alternativeName>
        <fullName evidence="5">Adenylate monophosphate kinase</fullName>
    </alternativeName>
</protein>
<dbReference type="NCBIfam" id="NF011100">
    <property type="entry name" value="PRK14527.1"/>
    <property type="match status" value="1"/>
</dbReference>
<feature type="binding site" evidence="5">
    <location>
        <position position="92"/>
    </location>
    <ligand>
        <name>AMP</name>
        <dbReference type="ChEBI" id="CHEBI:456215"/>
    </ligand>
</feature>
<dbReference type="PANTHER" id="PTHR23359">
    <property type="entry name" value="NUCLEOTIDE KINASE"/>
    <property type="match status" value="1"/>
</dbReference>
<feature type="binding site" evidence="5">
    <location>
        <position position="153"/>
    </location>
    <ligand>
        <name>Zn(2+)</name>
        <dbReference type="ChEBI" id="CHEBI:29105"/>
        <note>structural</note>
    </ligand>
</feature>
<dbReference type="CDD" id="cd01428">
    <property type="entry name" value="ADK"/>
    <property type="match status" value="1"/>
</dbReference>
<feature type="binding site" evidence="5">
    <location>
        <begin position="57"/>
        <end position="59"/>
    </location>
    <ligand>
        <name>AMP</name>
        <dbReference type="ChEBI" id="CHEBI:456215"/>
    </ligand>
</feature>
<evidence type="ECO:0000256" key="7">
    <source>
        <dbReference type="RuleBase" id="RU003331"/>
    </source>
</evidence>
<keyword evidence="2 5" id="KW-0545">Nucleotide biosynthesis</keyword>
<dbReference type="NCBIfam" id="NF011105">
    <property type="entry name" value="PRK14532.1"/>
    <property type="match status" value="1"/>
</dbReference>